<gene>
    <name evidence="1" type="ORF">UFOVP1339_14</name>
</gene>
<reference evidence="1" key="1">
    <citation type="submission" date="2020-05" db="EMBL/GenBank/DDBJ databases">
        <authorList>
            <person name="Chiriac C."/>
            <person name="Salcher M."/>
            <person name="Ghai R."/>
            <person name="Kavagutti S V."/>
        </authorList>
    </citation>
    <scope>NUCLEOTIDE SEQUENCE</scope>
</reference>
<accession>A0A6J5RZ68</accession>
<evidence type="ECO:0000313" key="1">
    <source>
        <dbReference type="EMBL" id="CAB4199857.1"/>
    </source>
</evidence>
<proteinExistence type="predicted"/>
<dbReference type="EMBL" id="LR797300">
    <property type="protein sequence ID" value="CAB4199857.1"/>
    <property type="molecule type" value="Genomic_DNA"/>
</dbReference>
<sequence length="140" mass="15553">MTSLTVIEASLIDLQKQRAAHDMRAKNFNPGGSPPGEAPEVGDISLPADHVDALTRPVRIEIDFRHPIHTRKQLNALAAFIVEAQVLTQQHDLGIGRQRMRLWAVMKDASDMLAMINGKTPAGRRGQKLEVFHKKMDGQD</sequence>
<protein>
    <submittedName>
        <fullName evidence="1">Uncharacterized protein</fullName>
    </submittedName>
</protein>
<name>A0A6J5RZ68_9CAUD</name>
<organism evidence="1">
    <name type="scientific">uncultured Caudovirales phage</name>
    <dbReference type="NCBI Taxonomy" id="2100421"/>
    <lineage>
        <taxon>Viruses</taxon>
        <taxon>Duplodnaviria</taxon>
        <taxon>Heunggongvirae</taxon>
        <taxon>Uroviricota</taxon>
        <taxon>Caudoviricetes</taxon>
        <taxon>Peduoviridae</taxon>
        <taxon>Maltschvirus</taxon>
        <taxon>Maltschvirus maltsch</taxon>
    </lineage>
</organism>